<dbReference type="GO" id="GO:0006893">
    <property type="term" value="P:Golgi to plasma membrane transport"/>
    <property type="evidence" value="ECO:0007669"/>
    <property type="project" value="TreeGrafter"/>
</dbReference>
<evidence type="ECO:0000256" key="3">
    <source>
        <dbReference type="ARBA" id="ARBA00022927"/>
    </source>
</evidence>
<dbReference type="EMBL" id="CABFWN010000001">
    <property type="protein sequence ID" value="VUG16118.1"/>
    <property type="molecule type" value="Genomic_DNA"/>
</dbReference>
<dbReference type="InterPro" id="IPR007191">
    <property type="entry name" value="Sec8_exocyst_N"/>
</dbReference>
<evidence type="ECO:0000259" key="5">
    <source>
        <dbReference type="Pfam" id="PF04048"/>
    </source>
</evidence>
<evidence type="ECO:0000259" key="6">
    <source>
        <dbReference type="Pfam" id="PF20652"/>
    </source>
</evidence>
<dbReference type="Pfam" id="PF04048">
    <property type="entry name" value="Sec8_N"/>
    <property type="match status" value="1"/>
</dbReference>
<protein>
    <recommendedName>
        <fullName evidence="4">Exocyst complex component Sec8</fullName>
    </recommendedName>
</protein>
<dbReference type="GO" id="GO:0015031">
    <property type="term" value="P:protein transport"/>
    <property type="evidence" value="ECO:0007669"/>
    <property type="project" value="UniProtKB-KW"/>
</dbReference>
<evidence type="ECO:0000256" key="2">
    <source>
        <dbReference type="ARBA" id="ARBA00022483"/>
    </source>
</evidence>
<proteinExistence type="inferred from homology"/>
<dbReference type="GO" id="GO:0000145">
    <property type="term" value="C:exocyst"/>
    <property type="evidence" value="ECO:0007669"/>
    <property type="project" value="UniProtKB-UniRule"/>
</dbReference>
<evidence type="ECO:0000256" key="1">
    <source>
        <dbReference type="ARBA" id="ARBA00022448"/>
    </source>
</evidence>
<feature type="domain" description="Exocyst complex component Sec8 N-terminal" evidence="5">
    <location>
        <begin position="8"/>
        <end position="147"/>
    </location>
</feature>
<comment type="function">
    <text evidence="4">Component of the exocyst complex involved in the docking of exocytic vesicles with fusion sites on the plasma membrane.</text>
</comment>
<dbReference type="InterPro" id="IPR039682">
    <property type="entry name" value="Sec8/EXOC4"/>
</dbReference>
<organism evidence="7 8">
    <name type="scientific">Dekkera bruxellensis</name>
    <name type="common">Brettanomyces custersii</name>
    <dbReference type="NCBI Taxonomy" id="5007"/>
    <lineage>
        <taxon>Eukaryota</taxon>
        <taxon>Fungi</taxon>
        <taxon>Dikarya</taxon>
        <taxon>Ascomycota</taxon>
        <taxon>Saccharomycotina</taxon>
        <taxon>Pichiomycetes</taxon>
        <taxon>Pichiales</taxon>
        <taxon>Pichiaceae</taxon>
        <taxon>Brettanomyces</taxon>
    </lineage>
</organism>
<keyword evidence="8" id="KW-1185">Reference proteome</keyword>
<keyword evidence="2 4" id="KW-0268">Exocytosis</keyword>
<name>A0A7D9CUT2_DEKBR</name>
<dbReference type="PANTHER" id="PTHR14146:SF0">
    <property type="entry name" value="EXOCYST COMPLEX COMPONENT 4"/>
    <property type="match status" value="1"/>
</dbReference>
<keyword evidence="1 4" id="KW-0813">Transport</keyword>
<reference evidence="7 8" key="1">
    <citation type="submission" date="2019-07" db="EMBL/GenBank/DDBJ databases">
        <authorList>
            <person name="Friedrich A."/>
            <person name="Schacherer J."/>
        </authorList>
    </citation>
    <scope>NUCLEOTIDE SEQUENCE [LARGE SCALE GENOMIC DNA]</scope>
</reference>
<keyword evidence="3 4" id="KW-0653">Protein transport</keyword>
<feature type="domain" description="Exocyst complex component Sec8 middle helical bundle" evidence="6">
    <location>
        <begin position="274"/>
        <end position="528"/>
    </location>
</feature>
<evidence type="ECO:0000313" key="8">
    <source>
        <dbReference type="Proteomes" id="UP000478008"/>
    </source>
</evidence>
<accession>A0A7D9CUT2</accession>
<evidence type="ECO:0000256" key="4">
    <source>
        <dbReference type="RuleBase" id="RU367079"/>
    </source>
</evidence>
<dbReference type="GO" id="GO:0006904">
    <property type="term" value="P:vesicle docking involved in exocytosis"/>
    <property type="evidence" value="ECO:0007669"/>
    <property type="project" value="InterPro"/>
</dbReference>
<comment type="similarity">
    <text evidence="4">Belongs to the SEC8 family.</text>
</comment>
<dbReference type="InterPro" id="IPR048630">
    <property type="entry name" value="Sec8_M"/>
</dbReference>
<dbReference type="Pfam" id="PF20652">
    <property type="entry name" value="Sec8_C"/>
    <property type="match status" value="1"/>
</dbReference>
<dbReference type="PANTHER" id="PTHR14146">
    <property type="entry name" value="EXOCYST COMPLEX COMPONENT 4"/>
    <property type="match status" value="1"/>
</dbReference>
<gene>
    <name evidence="7" type="ORF">DEBR0S1_08152G</name>
</gene>
<dbReference type="GO" id="GO:0006612">
    <property type="term" value="P:protein targeting to membrane"/>
    <property type="evidence" value="ECO:0007669"/>
    <property type="project" value="UniProtKB-UniRule"/>
</dbReference>
<dbReference type="AlphaFoldDB" id="A0A7D9CUT2"/>
<evidence type="ECO:0000313" key="7">
    <source>
        <dbReference type="EMBL" id="VUG16118.1"/>
    </source>
</evidence>
<sequence>MDSSLKDLNRTFSSIQNDWPEVLTQSCNPLEIALKLLDESSVGEAHKYTTFIQQKKQFSNTLKKAVNKHYMAFNDSIGSYGIAVENLSESQSILGDIKKNLQDVDSFATHRATFLVELSKKQRQYTKTIEVLDNISKVKKSISKIDTSISNRDFDTTEQLILECSTLADQYGIFQLPALSDTFQDLQMQQQRLFDSLVDQISDLIYLKGHDNLTSSNLALFSLASADIQDVSHAIVRPLTDFLAELSADDKKQTGNELDDKNSPRSNLKIFSGLQKSFELLARIKKVPDALSVLVNRWGTEIRRIIRSTNEEVHEKYPSQFQFSSKSSGNGNGADSIFGASDILDPNFPTFQSVNSPIVSEFFTKLLYKFVRVLQHQRAVCALAEKYKCSYDSLAVWNELQKQLESVLYRYIVDEKWFEKLDKQRRYGRDSSNPFLKPSIDPNGDDGAPIVQFARFSISNSSLEIKSMEQLHSVLKEMFPEKYTGESDSIDQGSLFIDDDSDGFFRSKDNLLVPANIFNMGSIVDSFLLFVVCSSLILPSESKSLPTTFFERFMNYVFRAQLESILLYQVERHWKQKSGDPVAIKKFFFSLMSILDTSLYCREPYVSVVLKALEKVVSLYQAQINETIPPEFLRKVKTRLIAKWLGDSELVKSSSNLMEANSETDIETFGIEELKLTMKERDNFTSLIMEHDFLDAGHLKSLVSILYGILETMSWLPECRRDVGDADDDSGSDSLKQQWYILGNSSVGGAVNGRDFELSLAHPYIALKGKLINRFDTILDGFNGMALRIKLLIKYDSRIKAIWYVNRMLKQDFWAPETQSEEIEPNVLDLNHFITELNSILQSMIPDTDRCQIFSMLPLLLDYLLVYESRSTPEFNSNGVHKMLINIRVLQQALRNVIDPKDVNFSRCNNYFELVDYGKDEIVEAITKYHASLNFSAEDYKNLVRLAYSQSGDKKSYIQAVSKVRKIIK</sequence>
<dbReference type="Proteomes" id="UP000478008">
    <property type="component" value="Unassembled WGS sequence"/>
</dbReference>
<dbReference type="GO" id="GO:0090522">
    <property type="term" value="P:vesicle tethering involved in exocytosis"/>
    <property type="evidence" value="ECO:0007669"/>
    <property type="project" value="UniProtKB-UniRule"/>
</dbReference>